<comment type="caution">
    <text evidence="2">The sequence shown here is derived from an EMBL/GenBank/DDBJ whole genome shotgun (WGS) entry which is preliminary data.</text>
</comment>
<reference evidence="2 3" key="1">
    <citation type="journal article" date="2014" name="Agronomy (Basel)">
        <title>A Draft Genome Sequence for Ensete ventricosum, the Drought-Tolerant Tree Against Hunger.</title>
        <authorList>
            <person name="Harrison J."/>
            <person name="Moore K.A."/>
            <person name="Paszkiewicz K."/>
            <person name="Jones T."/>
            <person name="Grant M."/>
            <person name="Ambacheew D."/>
            <person name="Muzemil S."/>
            <person name="Studholme D.J."/>
        </authorList>
    </citation>
    <scope>NUCLEOTIDE SEQUENCE [LARGE SCALE GENOMIC DNA]</scope>
</reference>
<sequence length="188" mass="21438">MLLVALRGPLPTRAKGRWNLRRSPSEYTMRELCKVEDRAGADRYFASIMTRLMCVDGEDPLAPRWLAISRSSPFWTKGPLFGEYLRGALHPTLEKQAYECSSKELMNRAGKSVVWSQHQKILALRAANKELKASISQELATAAKRRVKELEAEVERMRAKLESHRSQRRELEQEVGLLRSSLDGAQND</sequence>
<proteinExistence type="predicted"/>
<name>A0A426YD30_ENSVE</name>
<organism evidence="2 3">
    <name type="scientific">Ensete ventricosum</name>
    <name type="common">Abyssinian banana</name>
    <name type="synonym">Musa ensete</name>
    <dbReference type="NCBI Taxonomy" id="4639"/>
    <lineage>
        <taxon>Eukaryota</taxon>
        <taxon>Viridiplantae</taxon>
        <taxon>Streptophyta</taxon>
        <taxon>Embryophyta</taxon>
        <taxon>Tracheophyta</taxon>
        <taxon>Spermatophyta</taxon>
        <taxon>Magnoliopsida</taxon>
        <taxon>Liliopsida</taxon>
        <taxon>Zingiberales</taxon>
        <taxon>Musaceae</taxon>
        <taxon>Ensete</taxon>
    </lineage>
</organism>
<feature type="compositionally biased region" description="Basic and acidic residues" evidence="1">
    <location>
        <begin position="159"/>
        <end position="172"/>
    </location>
</feature>
<dbReference type="Proteomes" id="UP000287651">
    <property type="component" value="Unassembled WGS sequence"/>
</dbReference>
<evidence type="ECO:0000256" key="1">
    <source>
        <dbReference type="SAM" id="MobiDB-lite"/>
    </source>
</evidence>
<dbReference type="EMBL" id="AMZH03013244">
    <property type="protein sequence ID" value="RRT49603.1"/>
    <property type="molecule type" value="Genomic_DNA"/>
</dbReference>
<feature type="region of interest" description="Disordered" evidence="1">
    <location>
        <begin position="159"/>
        <end position="188"/>
    </location>
</feature>
<gene>
    <name evidence="2" type="ORF">B296_00045022</name>
</gene>
<dbReference type="AlphaFoldDB" id="A0A426YD30"/>
<dbReference type="Gene3D" id="1.20.5.1700">
    <property type="match status" value="1"/>
</dbReference>
<accession>A0A426YD30</accession>
<protein>
    <submittedName>
        <fullName evidence="2">Uncharacterized protein</fullName>
    </submittedName>
</protein>
<evidence type="ECO:0000313" key="2">
    <source>
        <dbReference type="EMBL" id="RRT49603.1"/>
    </source>
</evidence>
<evidence type="ECO:0000313" key="3">
    <source>
        <dbReference type="Proteomes" id="UP000287651"/>
    </source>
</evidence>